<accession>A0A0G4J3E2</accession>
<dbReference type="EMBL" id="CDSF01000121">
    <property type="protein sequence ID" value="CEP01889.1"/>
    <property type="molecule type" value="Genomic_DNA"/>
</dbReference>
<dbReference type="EMBL" id="OVEO01000010">
    <property type="protein sequence ID" value="SPQ98663.1"/>
    <property type="molecule type" value="Genomic_DNA"/>
</dbReference>
<gene>
    <name evidence="2" type="ORF">PBRA_008832</name>
    <name evidence="3" type="ORF">PLBR_LOCUS5878</name>
</gene>
<dbReference type="Proteomes" id="UP000290189">
    <property type="component" value="Unassembled WGS sequence"/>
</dbReference>
<keyword evidence="3" id="KW-0496">Mitochondrion</keyword>
<dbReference type="AlphaFoldDB" id="A0A0G4J3E2"/>
<organism evidence="2 4">
    <name type="scientific">Plasmodiophora brassicae</name>
    <name type="common">Clubroot disease agent</name>
    <dbReference type="NCBI Taxonomy" id="37360"/>
    <lineage>
        <taxon>Eukaryota</taxon>
        <taxon>Sar</taxon>
        <taxon>Rhizaria</taxon>
        <taxon>Endomyxa</taxon>
        <taxon>Phytomyxea</taxon>
        <taxon>Plasmodiophorida</taxon>
        <taxon>Plasmodiophoridae</taxon>
        <taxon>Plasmodiophora</taxon>
    </lineage>
</organism>
<dbReference type="Proteomes" id="UP000039324">
    <property type="component" value="Unassembled WGS sequence"/>
</dbReference>
<reference evidence="2 4" key="1">
    <citation type="submission" date="2015-02" db="EMBL/GenBank/DDBJ databases">
        <authorList>
            <person name="Chooi Y.-H."/>
        </authorList>
    </citation>
    <scope>NUCLEOTIDE SEQUENCE [LARGE SCALE GENOMIC DNA]</scope>
    <source>
        <strain evidence="2">E3</strain>
    </source>
</reference>
<name>A0A0G4J3E2_PLABS</name>
<feature type="region of interest" description="Disordered" evidence="1">
    <location>
        <begin position="21"/>
        <end position="58"/>
    </location>
</feature>
<evidence type="ECO:0000313" key="5">
    <source>
        <dbReference type="Proteomes" id="UP000290189"/>
    </source>
</evidence>
<reference evidence="3 5" key="2">
    <citation type="submission" date="2018-03" db="EMBL/GenBank/DDBJ databases">
        <authorList>
            <person name="Fogelqvist J."/>
        </authorList>
    </citation>
    <scope>NUCLEOTIDE SEQUENCE [LARGE SCALE GENOMIC DNA]</scope>
</reference>
<geneLocation type="mitochondrion" evidence="3"/>
<proteinExistence type="predicted"/>
<evidence type="ECO:0000313" key="2">
    <source>
        <dbReference type="EMBL" id="CEP01889.1"/>
    </source>
</evidence>
<evidence type="ECO:0000313" key="4">
    <source>
        <dbReference type="Proteomes" id="UP000039324"/>
    </source>
</evidence>
<evidence type="ECO:0000313" key="3">
    <source>
        <dbReference type="EMBL" id="SPQ98663.1"/>
    </source>
</evidence>
<keyword evidence="4" id="KW-1185">Reference proteome</keyword>
<protein>
    <submittedName>
        <fullName evidence="2">Uncharacterized protein</fullName>
    </submittedName>
</protein>
<evidence type="ECO:0000256" key="1">
    <source>
        <dbReference type="SAM" id="MobiDB-lite"/>
    </source>
</evidence>
<sequence length="129" mass="13675">MIRCGWAQRLGRRWAGDVAVAKGGEPSTAVSKPAPPRPATEASHAPAAKAGKPGSRAGSWQERLGYFATGVAVTAAFGYARLREDIWASSARIDDAVSAIDARVKALERKLRTNGNHQQHHESVSDASS</sequence>